<evidence type="ECO:0000313" key="4">
    <source>
        <dbReference type="EMBL" id="ETO17293.1"/>
    </source>
</evidence>
<dbReference type="PANTHER" id="PTHR13375">
    <property type="entry name" value="FMS INTERACTING PROTEIN"/>
    <property type="match status" value="1"/>
</dbReference>
<keyword evidence="3" id="KW-0539">Nucleus</keyword>
<dbReference type="PANTHER" id="PTHR13375:SF3">
    <property type="entry name" value="THO COMPLEX SUBUNIT 5 HOMOLOG"/>
    <property type="match status" value="1"/>
</dbReference>
<dbReference type="EMBL" id="ASPP01016952">
    <property type="protein sequence ID" value="ETO17293.1"/>
    <property type="molecule type" value="Genomic_DNA"/>
</dbReference>
<comment type="similarity">
    <text evidence="2">Belongs to the THOC5 family.</text>
</comment>
<keyword evidence="5" id="KW-1185">Reference proteome</keyword>
<dbReference type="OrthoDB" id="20582at2759"/>
<evidence type="ECO:0000256" key="3">
    <source>
        <dbReference type="ARBA" id="ARBA00023242"/>
    </source>
</evidence>
<evidence type="ECO:0000256" key="1">
    <source>
        <dbReference type="ARBA" id="ARBA00004123"/>
    </source>
</evidence>
<dbReference type="GO" id="GO:0003729">
    <property type="term" value="F:mRNA binding"/>
    <property type="evidence" value="ECO:0007669"/>
    <property type="project" value="TreeGrafter"/>
</dbReference>
<accession>X6MTJ2</accession>
<proteinExistence type="inferred from homology"/>
<dbReference type="AlphaFoldDB" id="X6MTJ2"/>
<comment type="caution">
    <text evidence="4">The sequence shown here is derived from an EMBL/GenBank/DDBJ whole genome shotgun (WGS) entry which is preliminary data.</text>
</comment>
<protein>
    <submittedName>
        <fullName evidence="4">Uncharacterized protein</fullName>
    </submittedName>
</protein>
<evidence type="ECO:0000313" key="5">
    <source>
        <dbReference type="Proteomes" id="UP000023152"/>
    </source>
</evidence>
<evidence type="ECO:0000256" key="2">
    <source>
        <dbReference type="ARBA" id="ARBA00008044"/>
    </source>
</evidence>
<gene>
    <name evidence="4" type="ORF">RFI_20032</name>
</gene>
<dbReference type="Pfam" id="PF09766">
    <property type="entry name" value="FmiP_Thoc5"/>
    <property type="match status" value="1"/>
</dbReference>
<dbReference type="Proteomes" id="UP000023152">
    <property type="component" value="Unassembled WGS sequence"/>
</dbReference>
<organism evidence="4 5">
    <name type="scientific">Reticulomyxa filosa</name>
    <dbReference type="NCBI Taxonomy" id="46433"/>
    <lineage>
        <taxon>Eukaryota</taxon>
        <taxon>Sar</taxon>
        <taxon>Rhizaria</taxon>
        <taxon>Retaria</taxon>
        <taxon>Foraminifera</taxon>
        <taxon>Monothalamids</taxon>
        <taxon>Reticulomyxidae</taxon>
        <taxon>Reticulomyxa</taxon>
    </lineage>
</organism>
<dbReference type="InterPro" id="IPR019163">
    <property type="entry name" value="THO_Thoc5"/>
</dbReference>
<dbReference type="GO" id="GO:0000445">
    <property type="term" value="C:THO complex part of transcription export complex"/>
    <property type="evidence" value="ECO:0007669"/>
    <property type="project" value="TreeGrafter"/>
</dbReference>
<comment type="subcellular location">
    <subcellularLocation>
        <location evidence="1">Nucleus</location>
    </subcellularLocation>
</comment>
<reference evidence="4 5" key="1">
    <citation type="journal article" date="2013" name="Curr. Biol.">
        <title>The Genome of the Foraminiferan Reticulomyxa filosa.</title>
        <authorList>
            <person name="Glockner G."/>
            <person name="Hulsmann N."/>
            <person name="Schleicher M."/>
            <person name="Noegel A.A."/>
            <person name="Eichinger L."/>
            <person name="Gallinger C."/>
            <person name="Pawlowski J."/>
            <person name="Sierra R."/>
            <person name="Euteneuer U."/>
            <person name="Pillet L."/>
            <person name="Moustafa A."/>
            <person name="Platzer M."/>
            <person name="Groth M."/>
            <person name="Szafranski K."/>
            <person name="Schliwa M."/>
        </authorList>
    </citation>
    <scope>NUCLEOTIDE SEQUENCE [LARGE SCALE GENOMIC DNA]</scope>
</reference>
<dbReference type="GO" id="GO:0006406">
    <property type="term" value="P:mRNA export from nucleus"/>
    <property type="evidence" value="ECO:0007669"/>
    <property type="project" value="TreeGrafter"/>
</dbReference>
<name>X6MTJ2_RETFI</name>
<sequence>MLELENIEYEKANLIKNIGICRDYKAKNAKPDIIPLEEFVALNPTVAKEVANDQHLLYIARLKFELFQRRKLLKDLEEGKKKCDAMSKECQEKKQFLEGMSSLIHNICQSVTPFEQYMSVSSSPSMAATTLPLPLPLASAIDDLSPMLFSLFHSLQLQTRIHSDINSIVNVLIAGGKHVVLSQRFDSSFA</sequence>